<keyword evidence="6" id="KW-0694">RNA-binding</keyword>
<dbReference type="RefSeq" id="WP_282904878.1">
    <property type="nucleotide sequence ID" value="NZ_CP124855.1"/>
</dbReference>
<evidence type="ECO:0000256" key="6">
    <source>
        <dbReference type="ARBA" id="ARBA00022884"/>
    </source>
</evidence>
<sequence>MIVFSLSLIHHLRYIKRLKVGEIIKMLEKDNWFLHRQKGSHRQYKHPDKKGTVTVNGKPGEVLSQMLLNSIFKQAGWK</sequence>
<reference evidence="8 9" key="1">
    <citation type="submission" date="2023-05" db="EMBL/GenBank/DDBJ databases">
        <title>Genomic insight into Chryseobacterium sp. wdc7 isolated forest soil (Gotjawal).</title>
        <authorList>
            <person name="Park S.-J."/>
        </authorList>
    </citation>
    <scope>NUCLEOTIDE SEQUENCE [LARGE SCALE GENOMIC DNA]</scope>
    <source>
        <strain evidence="9">wdc7</strain>
    </source>
</reference>
<evidence type="ECO:0000313" key="9">
    <source>
        <dbReference type="Proteomes" id="UP001241656"/>
    </source>
</evidence>
<dbReference type="SUPFAM" id="SSF54786">
    <property type="entry name" value="YcfA/nrd intein domain"/>
    <property type="match status" value="1"/>
</dbReference>
<dbReference type="InterPro" id="IPR012933">
    <property type="entry name" value="HicA_mRNA_interferase"/>
</dbReference>
<evidence type="ECO:0000256" key="5">
    <source>
        <dbReference type="ARBA" id="ARBA00022801"/>
    </source>
</evidence>
<organism evidence="8 9">
    <name type="scientific">Chryseobacterium gotjawalense</name>
    <dbReference type="NCBI Taxonomy" id="3042315"/>
    <lineage>
        <taxon>Bacteria</taxon>
        <taxon>Pseudomonadati</taxon>
        <taxon>Bacteroidota</taxon>
        <taxon>Flavobacteriia</taxon>
        <taxon>Flavobacteriales</taxon>
        <taxon>Weeksellaceae</taxon>
        <taxon>Chryseobacterium group</taxon>
        <taxon>Chryseobacterium</taxon>
    </lineage>
</organism>
<comment type="similarity">
    <text evidence="1">Belongs to the HicA mRNA interferase family.</text>
</comment>
<evidence type="ECO:0000313" key="8">
    <source>
        <dbReference type="EMBL" id="WHF51537.1"/>
    </source>
</evidence>
<gene>
    <name evidence="8" type="ORF">QGN23_14090</name>
</gene>
<proteinExistence type="inferred from homology"/>
<evidence type="ECO:0000256" key="3">
    <source>
        <dbReference type="ARBA" id="ARBA00022722"/>
    </source>
</evidence>
<keyword evidence="7" id="KW-0346">Stress response</keyword>
<keyword evidence="9" id="KW-1185">Reference proteome</keyword>
<dbReference type="Proteomes" id="UP001241656">
    <property type="component" value="Chromosome"/>
</dbReference>
<evidence type="ECO:0000256" key="7">
    <source>
        <dbReference type="ARBA" id="ARBA00023016"/>
    </source>
</evidence>
<accession>A0ABY8RE73</accession>
<dbReference type="EMBL" id="CP124855">
    <property type="protein sequence ID" value="WHF51537.1"/>
    <property type="molecule type" value="Genomic_DNA"/>
</dbReference>
<name>A0ABY8RE73_9FLAO</name>
<dbReference type="Pfam" id="PF07927">
    <property type="entry name" value="HicA_toxin"/>
    <property type="match status" value="1"/>
</dbReference>
<keyword evidence="2" id="KW-1277">Toxin-antitoxin system</keyword>
<dbReference type="Gene3D" id="3.30.920.30">
    <property type="entry name" value="Hypothetical protein"/>
    <property type="match status" value="1"/>
</dbReference>
<keyword evidence="3" id="KW-0540">Nuclease</keyword>
<keyword evidence="4" id="KW-0255">Endonuclease</keyword>
<evidence type="ECO:0000256" key="4">
    <source>
        <dbReference type="ARBA" id="ARBA00022759"/>
    </source>
</evidence>
<dbReference type="InterPro" id="IPR038570">
    <property type="entry name" value="HicA_sf"/>
</dbReference>
<evidence type="ECO:0000256" key="2">
    <source>
        <dbReference type="ARBA" id="ARBA00022649"/>
    </source>
</evidence>
<evidence type="ECO:0000256" key="1">
    <source>
        <dbReference type="ARBA" id="ARBA00006620"/>
    </source>
</evidence>
<keyword evidence="5" id="KW-0378">Hydrolase</keyword>
<protein>
    <submittedName>
        <fullName evidence="8">Type II toxin-antitoxin system HicA family toxin</fullName>
    </submittedName>
</protein>